<organism evidence="1 2">
    <name type="scientific">Neisseria lactamica ATCC 23970</name>
    <dbReference type="NCBI Taxonomy" id="546265"/>
    <lineage>
        <taxon>Bacteria</taxon>
        <taxon>Pseudomonadati</taxon>
        <taxon>Pseudomonadota</taxon>
        <taxon>Betaproteobacteria</taxon>
        <taxon>Neisseriales</taxon>
        <taxon>Neisseriaceae</taxon>
        <taxon>Neisseria</taxon>
    </lineage>
</organism>
<name>D0W668_NEILA</name>
<sequence length="54" mass="6951">MDFHCIFCNQNRYNRHWLKSQKQLLFLHTHIHHQYMNSYKYLQKCVKFLYIKNF</sequence>
<comment type="caution">
    <text evidence="1">The sequence shown here is derived from an EMBL/GenBank/DDBJ whole genome shotgun (WGS) entry which is preliminary data.</text>
</comment>
<proteinExistence type="predicted"/>
<dbReference type="AlphaFoldDB" id="D0W668"/>
<protein>
    <submittedName>
        <fullName evidence="1">Uncharacterized protein</fullName>
    </submittedName>
</protein>
<dbReference type="EMBL" id="ACEQ02000001">
    <property type="protein sequence ID" value="EEZ76814.1"/>
    <property type="molecule type" value="Genomic_DNA"/>
</dbReference>
<evidence type="ECO:0000313" key="1">
    <source>
        <dbReference type="EMBL" id="EEZ76814.1"/>
    </source>
</evidence>
<reference evidence="1 2" key="1">
    <citation type="submission" date="2009-10" db="EMBL/GenBank/DDBJ databases">
        <authorList>
            <person name="Weinstock G."/>
            <person name="Sodergren E."/>
            <person name="Clifton S."/>
            <person name="Fulton L."/>
            <person name="Fulton B."/>
            <person name="Courtney L."/>
            <person name="Fronick C."/>
            <person name="Harrison M."/>
            <person name="Strong C."/>
            <person name="Farmer C."/>
            <person name="Delahaunty K."/>
            <person name="Markovic C."/>
            <person name="Hall O."/>
            <person name="Minx P."/>
            <person name="Tomlinson C."/>
            <person name="Mitreva M."/>
            <person name="Nelson J."/>
            <person name="Hou S."/>
            <person name="Wollam A."/>
            <person name="Pepin K.H."/>
            <person name="Johnson M."/>
            <person name="Bhonagiri V."/>
            <person name="Nash W.E."/>
            <person name="Warren W."/>
            <person name="Chinwalla A."/>
            <person name="Mardis E.R."/>
            <person name="Wilson R.K."/>
        </authorList>
    </citation>
    <scope>NUCLEOTIDE SEQUENCE [LARGE SCALE GENOMIC DNA]</scope>
    <source>
        <strain evidence="1 2">ATCC 23970</strain>
    </source>
</reference>
<dbReference type="Proteomes" id="UP000003843">
    <property type="component" value="Unassembled WGS sequence"/>
</dbReference>
<evidence type="ECO:0000313" key="2">
    <source>
        <dbReference type="Proteomes" id="UP000003843"/>
    </source>
</evidence>
<accession>D0W668</accession>
<gene>
    <name evidence="1" type="ORF">NEILACOT_03004</name>
</gene>